<dbReference type="PANTHER" id="PTHR34383">
    <property type="entry name" value="POLYPHOSPHATE:AMP PHOSPHOTRANSFERASE-RELATED"/>
    <property type="match status" value="1"/>
</dbReference>
<protein>
    <submittedName>
        <fullName evidence="4">Polyphosphate kinase</fullName>
    </submittedName>
</protein>
<keyword evidence="5" id="KW-1185">Reference proteome</keyword>
<evidence type="ECO:0000259" key="3">
    <source>
        <dbReference type="Pfam" id="PF03976"/>
    </source>
</evidence>
<reference evidence="4" key="2">
    <citation type="submission" date="2023-01" db="EMBL/GenBank/DDBJ databases">
        <authorList>
            <person name="Sun Q."/>
            <person name="Evtushenko L."/>
        </authorList>
    </citation>
    <scope>NUCLEOTIDE SEQUENCE</scope>
    <source>
        <strain evidence="4">VKM Ac-1401</strain>
    </source>
</reference>
<reference evidence="4" key="1">
    <citation type="journal article" date="2014" name="Int. J. Syst. Evol. Microbiol.">
        <title>Complete genome sequence of Corynebacterium casei LMG S-19264T (=DSM 44701T), isolated from a smear-ripened cheese.</title>
        <authorList>
            <consortium name="US DOE Joint Genome Institute (JGI-PGF)"/>
            <person name="Walter F."/>
            <person name="Albersmeier A."/>
            <person name="Kalinowski J."/>
            <person name="Ruckert C."/>
        </authorList>
    </citation>
    <scope>NUCLEOTIDE SEQUENCE</scope>
    <source>
        <strain evidence="4">VKM Ac-1401</strain>
    </source>
</reference>
<dbReference type="InterPro" id="IPR022300">
    <property type="entry name" value="PPK2-rel_1"/>
</dbReference>
<dbReference type="Gene3D" id="3.40.50.300">
    <property type="entry name" value="P-loop containing nucleotide triphosphate hydrolases"/>
    <property type="match status" value="1"/>
</dbReference>
<dbReference type="InterPro" id="IPR022488">
    <property type="entry name" value="PPK2-related"/>
</dbReference>
<dbReference type="PIRSF" id="PIRSF028756">
    <property type="entry name" value="PPK2_prd"/>
    <property type="match status" value="1"/>
</dbReference>
<dbReference type="Proteomes" id="UP001142372">
    <property type="component" value="Unassembled WGS sequence"/>
</dbReference>
<dbReference type="RefSeq" id="WP_271177007.1">
    <property type="nucleotide sequence ID" value="NZ_BAAAJO010000005.1"/>
</dbReference>
<dbReference type="PANTHER" id="PTHR34383:SF3">
    <property type="entry name" value="POLYPHOSPHATE:AMP PHOSPHOTRANSFERASE"/>
    <property type="match status" value="1"/>
</dbReference>
<keyword evidence="1" id="KW-0808">Transferase</keyword>
<accession>A0A9W6HA75</accession>
<evidence type="ECO:0000313" key="5">
    <source>
        <dbReference type="Proteomes" id="UP001142372"/>
    </source>
</evidence>
<sequence length="284" mass="32204">MGREDFWTTDPDEQLRVGDGFVLADQPTDAVYGFDGGKSDGQKALAEGATILADLQERLFAAGADGDRRRVLLVLQAMDTAGKGGIVSHVVGAVNPGGVRYAGFKKPTEEELKHDFLWRVEKETPAAGQLGVFDRSHYEDVLIGRVRNLAPAEEIERRYGAINDWERELAFDGTTIVKVMLHLGKDEQKARLLDRLERPEKHWKYNPGDVDERLLWDSYQDAYQLVFERTSTDYAPWFVVPADRKWYARLAVQHLLIDALERLDLEWPKADYDVEAEKARLEGS</sequence>
<dbReference type="InterPro" id="IPR016898">
    <property type="entry name" value="Polyphosphate_phosphotransfera"/>
</dbReference>
<keyword evidence="2 4" id="KW-0418">Kinase</keyword>
<dbReference type="NCBIfam" id="TIGR03709">
    <property type="entry name" value="PPK2_rel_1"/>
    <property type="match status" value="1"/>
</dbReference>
<evidence type="ECO:0000256" key="1">
    <source>
        <dbReference type="ARBA" id="ARBA00022679"/>
    </source>
</evidence>
<organism evidence="4 5">
    <name type="scientific">Leifsonia poae</name>
    <dbReference type="NCBI Taxonomy" id="110933"/>
    <lineage>
        <taxon>Bacteria</taxon>
        <taxon>Bacillati</taxon>
        <taxon>Actinomycetota</taxon>
        <taxon>Actinomycetes</taxon>
        <taxon>Micrococcales</taxon>
        <taxon>Microbacteriaceae</taxon>
        <taxon>Leifsonia</taxon>
    </lineage>
</organism>
<proteinExistence type="predicted"/>
<dbReference type="InterPro" id="IPR027417">
    <property type="entry name" value="P-loop_NTPase"/>
</dbReference>
<evidence type="ECO:0000256" key="2">
    <source>
        <dbReference type="ARBA" id="ARBA00022777"/>
    </source>
</evidence>
<dbReference type="Pfam" id="PF03976">
    <property type="entry name" value="PPK2"/>
    <property type="match status" value="1"/>
</dbReference>
<dbReference type="GO" id="GO:0006797">
    <property type="term" value="P:polyphosphate metabolic process"/>
    <property type="evidence" value="ECO:0007669"/>
    <property type="project" value="InterPro"/>
</dbReference>
<dbReference type="EMBL" id="BSEN01000006">
    <property type="protein sequence ID" value="GLJ76353.1"/>
    <property type="molecule type" value="Genomic_DNA"/>
</dbReference>
<feature type="domain" description="Polyphosphate kinase-2-related" evidence="3">
    <location>
        <begin position="38"/>
        <end position="262"/>
    </location>
</feature>
<name>A0A9W6HA75_9MICO</name>
<dbReference type="AlphaFoldDB" id="A0A9W6HA75"/>
<dbReference type="SUPFAM" id="SSF52540">
    <property type="entry name" value="P-loop containing nucleoside triphosphate hydrolases"/>
    <property type="match status" value="1"/>
</dbReference>
<evidence type="ECO:0000313" key="4">
    <source>
        <dbReference type="EMBL" id="GLJ76353.1"/>
    </source>
</evidence>
<comment type="caution">
    <text evidence="4">The sequence shown here is derived from an EMBL/GenBank/DDBJ whole genome shotgun (WGS) entry which is preliminary data.</text>
</comment>
<dbReference type="GO" id="GO:0008976">
    <property type="term" value="F:polyphosphate kinase activity"/>
    <property type="evidence" value="ECO:0007669"/>
    <property type="project" value="InterPro"/>
</dbReference>
<gene>
    <name evidence="4" type="ORF">GCM10017584_19270</name>
</gene>